<organism evidence="2 3">
    <name type="scientific">Limnoraphis robusta CCNP1315</name>
    <dbReference type="NCBI Taxonomy" id="3110306"/>
    <lineage>
        <taxon>Bacteria</taxon>
        <taxon>Bacillati</taxon>
        <taxon>Cyanobacteriota</taxon>
        <taxon>Cyanophyceae</taxon>
        <taxon>Oscillatoriophycideae</taxon>
        <taxon>Oscillatoriales</taxon>
        <taxon>Sirenicapillariaceae</taxon>
        <taxon>Limnoraphis</taxon>
    </lineage>
</organism>
<dbReference type="Gene3D" id="1.25.40.10">
    <property type="entry name" value="Tetratricopeptide repeat domain"/>
    <property type="match status" value="1"/>
</dbReference>
<protein>
    <recommendedName>
        <fullName evidence="1">Novel STAND NTPase 1 domain-containing protein</fullName>
    </recommendedName>
</protein>
<accession>A0ABU5TZK1</accession>
<dbReference type="Pfam" id="PF20703">
    <property type="entry name" value="nSTAND1"/>
    <property type="match status" value="1"/>
</dbReference>
<dbReference type="EMBL" id="JAYGHT010000079">
    <property type="protein sequence ID" value="MEA5520372.1"/>
    <property type="molecule type" value="Genomic_DNA"/>
</dbReference>
<dbReference type="InterPro" id="IPR027417">
    <property type="entry name" value="P-loop_NTPase"/>
</dbReference>
<dbReference type="SUPFAM" id="SSF48452">
    <property type="entry name" value="TPR-like"/>
    <property type="match status" value="1"/>
</dbReference>
<proteinExistence type="predicted"/>
<reference evidence="2 3" key="1">
    <citation type="submission" date="2023-12" db="EMBL/GenBank/DDBJ databases">
        <title>Baltic Sea Cyanobacteria.</title>
        <authorList>
            <person name="Delbaje E."/>
            <person name="Fewer D.P."/>
            <person name="Shishido T.K."/>
        </authorList>
    </citation>
    <scope>NUCLEOTIDE SEQUENCE [LARGE SCALE GENOMIC DNA]</scope>
    <source>
        <strain evidence="2 3">CCNP 1315</strain>
    </source>
</reference>
<dbReference type="Proteomes" id="UP001301728">
    <property type="component" value="Unassembled WGS sequence"/>
</dbReference>
<keyword evidence="3" id="KW-1185">Reference proteome</keyword>
<evidence type="ECO:0000313" key="3">
    <source>
        <dbReference type="Proteomes" id="UP001301728"/>
    </source>
</evidence>
<evidence type="ECO:0000313" key="2">
    <source>
        <dbReference type="EMBL" id="MEA5520372.1"/>
    </source>
</evidence>
<evidence type="ECO:0000259" key="1">
    <source>
        <dbReference type="Pfam" id="PF20703"/>
    </source>
</evidence>
<dbReference type="SUPFAM" id="SSF52540">
    <property type="entry name" value="P-loop containing nucleoside triphosphate hydrolases"/>
    <property type="match status" value="1"/>
</dbReference>
<gene>
    <name evidence="2" type="ORF">VB854_15590</name>
</gene>
<comment type="caution">
    <text evidence="2">The sequence shown here is derived from an EMBL/GenBank/DDBJ whole genome shotgun (WGS) entry which is preliminary data.</text>
</comment>
<dbReference type="InterPro" id="IPR049052">
    <property type="entry name" value="nSTAND1"/>
</dbReference>
<dbReference type="Gene3D" id="3.40.50.300">
    <property type="entry name" value="P-loop containing nucleotide triphosphate hydrolases"/>
    <property type="match status" value="1"/>
</dbReference>
<feature type="domain" description="Novel STAND NTPase 1" evidence="1">
    <location>
        <begin position="373"/>
        <end position="704"/>
    </location>
</feature>
<sequence>MSDSHLPESGAESNRADVIGFLNDCSDRIFAHVLNPQSDLFESNASILGESHTQLRAIIQQVQTQQQELTSSLAAGLDFLLGREDYANDQIDSALAHYQHSLEFWPAALTNFAENLFADPELVPPFNSLERLGVILFHMGLSYDRRGQLDSESNQQLHWQQAKTYLQRSLDILELSERRDLVAKFIPKLCNVLQQLQAWEELQTVAQKALDLHISYGSHHDIAQDYGFLAEAAMHQSQWSHANQLAELALEIQNQSLRDPLHTLSDENPYLLLLAESKHEFTVWQATVSRLEEALKKTDPQQENRTYIQILKALHQLYFEQDYYGNAAHLKEEKLKVEYQFGLRSFVGLQPLKPQFKSQEFGGQVAAEMISSGRLNEINELVERIESEDHKLIVLHGESGVGKSSLINAGIVPCLLQKQVTNPLVSTPITLRIYTDWLREPNPDTWNLETVLNRLIKNSENHLSTVLIFDQFEEFFQVCTEPSQRLPFYQFLRDCLTLKSISVILSMRTDFLHYLLECDRTTCLEAVIGYEVLSKQVIYELRNFSTAQAKAFIKHQTQQNPAQFDEDLVNQWVQDLGTRLGEVRPIELQITGSQLETDRITTLEQYQQFSDHPQLNLISRYLDQALADCGYKNERIALLVLYSLTQENETRPLKTRAEIIADLDTASPEKIDMVLEVFIENGLVLLLPEIPEDRYQLAHDYLVHLIRQQKGERLIAELELERNKAQRKLMQEKPDSFVERAIGSVLRWMRVD</sequence>
<name>A0ABU5TZK1_9CYAN</name>
<dbReference type="InterPro" id="IPR011990">
    <property type="entry name" value="TPR-like_helical_dom_sf"/>
</dbReference>
<dbReference type="RefSeq" id="WP_323275665.1">
    <property type="nucleotide sequence ID" value="NZ_JAYGHT010000079.1"/>
</dbReference>